<organism evidence="1 2">
    <name type="scientific">Acetobacteroides hydrogenigenes</name>
    <dbReference type="NCBI Taxonomy" id="979970"/>
    <lineage>
        <taxon>Bacteria</taxon>
        <taxon>Pseudomonadati</taxon>
        <taxon>Bacteroidota</taxon>
        <taxon>Bacteroidia</taxon>
        <taxon>Bacteroidales</taxon>
        <taxon>Rikenellaceae</taxon>
        <taxon>Acetobacteroides</taxon>
    </lineage>
</organism>
<sequence length="77" mass="8918">MQPNHKAATTLRKHHGEAIPDWHESCLSERSIYILLSKSRPRLARYAAKLDNVVPRPSELIRAGFFFVSFLFIPEKK</sequence>
<accession>A0A4V2RPH6</accession>
<dbReference type="AlphaFoldDB" id="A0A4V2RPH6"/>
<gene>
    <name evidence="1" type="ORF">CLV25_107139</name>
</gene>
<dbReference type="EMBL" id="SLWB01000007">
    <property type="protein sequence ID" value="TCN67680.1"/>
    <property type="molecule type" value="Genomic_DNA"/>
</dbReference>
<evidence type="ECO:0000313" key="2">
    <source>
        <dbReference type="Proteomes" id="UP000294830"/>
    </source>
</evidence>
<proteinExistence type="predicted"/>
<comment type="caution">
    <text evidence="1">The sequence shown here is derived from an EMBL/GenBank/DDBJ whole genome shotgun (WGS) entry which is preliminary data.</text>
</comment>
<dbReference type="Proteomes" id="UP000294830">
    <property type="component" value="Unassembled WGS sequence"/>
</dbReference>
<evidence type="ECO:0000313" key="1">
    <source>
        <dbReference type="EMBL" id="TCN67680.1"/>
    </source>
</evidence>
<reference evidence="1 2" key="1">
    <citation type="submission" date="2019-03" db="EMBL/GenBank/DDBJ databases">
        <title>Genomic Encyclopedia of Archaeal and Bacterial Type Strains, Phase II (KMG-II): from individual species to whole genera.</title>
        <authorList>
            <person name="Goeker M."/>
        </authorList>
    </citation>
    <scope>NUCLEOTIDE SEQUENCE [LARGE SCALE GENOMIC DNA]</scope>
    <source>
        <strain evidence="1 2">RL-C</strain>
    </source>
</reference>
<name>A0A4V2RPH6_9BACT</name>
<protein>
    <submittedName>
        <fullName evidence="1">Uncharacterized protein</fullName>
    </submittedName>
</protein>
<keyword evidence="2" id="KW-1185">Reference proteome</keyword>